<proteinExistence type="predicted"/>
<name>A0A2N3NK90_9PEZI</name>
<evidence type="ECO:0000313" key="3">
    <source>
        <dbReference type="Proteomes" id="UP000233524"/>
    </source>
</evidence>
<dbReference type="InterPro" id="IPR010721">
    <property type="entry name" value="UstE-like"/>
</dbReference>
<evidence type="ECO:0000313" key="2">
    <source>
        <dbReference type="EMBL" id="PKS12853.1"/>
    </source>
</evidence>
<feature type="transmembrane region" description="Helical" evidence="1">
    <location>
        <begin position="189"/>
        <end position="207"/>
    </location>
</feature>
<feature type="transmembrane region" description="Helical" evidence="1">
    <location>
        <begin position="149"/>
        <end position="169"/>
    </location>
</feature>
<dbReference type="Gene3D" id="1.20.120.1630">
    <property type="match status" value="1"/>
</dbReference>
<feature type="transmembrane region" description="Helical" evidence="1">
    <location>
        <begin position="239"/>
        <end position="258"/>
    </location>
</feature>
<accession>A0A2N3NK90</accession>
<feature type="transmembrane region" description="Helical" evidence="1">
    <location>
        <begin position="109"/>
        <end position="128"/>
    </location>
</feature>
<comment type="caution">
    <text evidence="2">The sequence shown here is derived from an EMBL/GenBank/DDBJ whole genome shotgun (WGS) entry which is preliminary data.</text>
</comment>
<dbReference type="Pfam" id="PF06966">
    <property type="entry name" value="DUF1295"/>
    <property type="match status" value="1"/>
</dbReference>
<dbReference type="AlphaFoldDB" id="A0A2N3NK90"/>
<dbReference type="EMBL" id="NLAX01000002">
    <property type="protein sequence ID" value="PKS12853.1"/>
    <property type="molecule type" value="Genomic_DNA"/>
</dbReference>
<dbReference type="VEuPathDB" id="FungiDB:jhhlp_000193"/>
<organism evidence="2 3">
    <name type="scientific">Lomentospora prolificans</name>
    <dbReference type="NCBI Taxonomy" id="41688"/>
    <lineage>
        <taxon>Eukaryota</taxon>
        <taxon>Fungi</taxon>
        <taxon>Dikarya</taxon>
        <taxon>Ascomycota</taxon>
        <taxon>Pezizomycotina</taxon>
        <taxon>Sordariomycetes</taxon>
        <taxon>Hypocreomycetidae</taxon>
        <taxon>Microascales</taxon>
        <taxon>Microascaceae</taxon>
        <taxon>Lomentospora</taxon>
    </lineage>
</organism>
<protein>
    <submittedName>
        <fullName evidence="2">Uncharacterized protein</fullName>
    </submittedName>
</protein>
<keyword evidence="3" id="KW-1185">Reference proteome</keyword>
<dbReference type="InParanoid" id="A0A2N3NK90"/>
<dbReference type="Proteomes" id="UP000233524">
    <property type="component" value="Unassembled WGS sequence"/>
</dbReference>
<reference evidence="2 3" key="1">
    <citation type="journal article" date="2017" name="G3 (Bethesda)">
        <title>First Draft Genome Sequence of the Pathogenic Fungus Lomentospora prolificans (Formerly Scedosporium prolificans).</title>
        <authorList>
            <person name="Luo R."/>
            <person name="Zimin A."/>
            <person name="Workman R."/>
            <person name="Fan Y."/>
            <person name="Pertea G."/>
            <person name="Grossman N."/>
            <person name="Wear M.P."/>
            <person name="Jia B."/>
            <person name="Miller H."/>
            <person name="Casadevall A."/>
            <person name="Timp W."/>
            <person name="Zhang S.X."/>
            <person name="Salzberg S.L."/>
        </authorList>
    </citation>
    <scope>NUCLEOTIDE SEQUENCE [LARGE SCALE GENOMIC DNA]</scope>
    <source>
        <strain evidence="2 3">JHH-5317</strain>
    </source>
</reference>
<dbReference type="PANTHER" id="PTHR32251:SF17">
    <property type="entry name" value="STEROID 5-ALPHA REDUCTASE C-TERMINAL DOMAIN-CONTAINING PROTEIN"/>
    <property type="match status" value="1"/>
</dbReference>
<keyword evidence="1" id="KW-0812">Transmembrane</keyword>
<dbReference type="PANTHER" id="PTHR32251">
    <property type="entry name" value="3-OXO-5-ALPHA-STEROID 4-DEHYDROGENASE"/>
    <property type="match status" value="1"/>
</dbReference>
<dbReference type="OrthoDB" id="201504at2759"/>
<sequence>MAEAIFDGSGSEGFTTFQASLATVCLTLISTGVPSIILSSERFFDASGTLAFLVACASSFPTPCLEDSVDYRGTRPWAESLIFGVRNGVGGLLQAGGCVRGVAFDGRQAILTGVVAMWATRLGFFLLFRILREGRDSRFDGIRESPVKFTVAWVGQLVWVGCCAMPVIWLNSVPAQVFARFPGFSAFESLGLALALAGFAVEVVADWQKSKWSREKHERKHDEKFISRGLFSQSRYPHYFGDILFWFGVATFAFGSLWREEVVSALGLPGGVVGGLIVLALTYISPAFAYFLLTRVSGIPLSEAKYDRAYGHDENYRVWRHTTPRLVPKILWFFPRRHE</sequence>
<dbReference type="PROSITE" id="PS50244">
    <property type="entry name" value="S5A_REDUCTASE"/>
    <property type="match status" value="1"/>
</dbReference>
<keyword evidence="1" id="KW-1133">Transmembrane helix</keyword>
<keyword evidence="1" id="KW-0472">Membrane</keyword>
<gene>
    <name evidence="2" type="ORF">jhhlp_000193</name>
</gene>
<feature type="transmembrane region" description="Helical" evidence="1">
    <location>
        <begin position="270"/>
        <end position="293"/>
    </location>
</feature>
<dbReference type="GO" id="GO:0016020">
    <property type="term" value="C:membrane"/>
    <property type="evidence" value="ECO:0007669"/>
    <property type="project" value="TreeGrafter"/>
</dbReference>
<evidence type="ECO:0000256" key="1">
    <source>
        <dbReference type="SAM" id="Phobius"/>
    </source>
</evidence>